<dbReference type="Proteomes" id="UP000501690">
    <property type="component" value="Linkage Group LG3"/>
</dbReference>
<sequence>MNFRSSELFPMRKITGDLNRGGCVKCPSVFLYVAKKDTAPPPSSDPAKSGGGKPPSLLPDRSRYVFLLLFC</sequence>
<dbReference type="EMBL" id="CP039347">
    <property type="protein sequence ID" value="QCD88572.1"/>
    <property type="molecule type" value="Genomic_DNA"/>
</dbReference>
<protein>
    <submittedName>
        <fullName evidence="2">Uncharacterized protein</fullName>
    </submittedName>
</protein>
<name>A0A4D6LIP8_VIGUN</name>
<proteinExistence type="predicted"/>
<evidence type="ECO:0000313" key="3">
    <source>
        <dbReference type="Proteomes" id="UP000501690"/>
    </source>
</evidence>
<reference evidence="2 3" key="1">
    <citation type="submission" date="2019-04" db="EMBL/GenBank/DDBJ databases">
        <title>An improved genome assembly and genetic linkage map for asparagus bean, Vigna unguiculata ssp. sesquipedialis.</title>
        <authorList>
            <person name="Xia Q."/>
            <person name="Zhang R."/>
            <person name="Dong Y."/>
        </authorList>
    </citation>
    <scope>NUCLEOTIDE SEQUENCE [LARGE SCALE GENOMIC DNA]</scope>
    <source>
        <tissue evidence="2">Leaf</tissue>
    </source>
</reference>
<dbReference type="AlphaFoldDB" id="A0A4D6LIP8"/>
<keyword evidence="3" id="KW-1185">Reference proteome</keyword>
<evidence type="ECO:0000313" key="2">
    <source>
        <dbReference type="EMBL" id="QCD88572.1"/>
    </source>
</evidence>
<accession>A0A4D6LIP8</accession>
<evidence type="ECO:0000256" key="1">
    <source>
        <dbReference type="SAM" id="MobiDB-lite"/>
    </source>
</evidence>
<feature type="region of interest" description="Disordered" evidence="1">
    <location>
        <begin position="37"/>
        <end position="59"/>
    </location>
</feature>
<organism evidence="2 3">
    <name type="scientific">Vigna unguiculata</name>
    <name type="common">Cowpea</name>
    <dbReference type="NCBI Taxonomy" id="3917"/>
    <lineage>
        <taxon>Eukaryota</taxon>
        <taxon>Viridiplantae</taxon>
        <taxon>Streptophyta</taxon>
        <taxon>Embryophyta</taxon>
        <taxon>Tracheophyta</taxon>
        <taxon>Spermatophyta</taxon>
        <taxon>Magnoliopsida</taxon>
        <taxon>eudicotyledons</taxon>
        <taxon>Gunneridae</taxon>
        <taxon>Pentapetalae</taxon>
        <taxon>rosids</taxon>
        <taxon>fabids</taxon>
        <taxon>Fabales</taxon>
        <taxon>Fabaceae</taxon>
        <taxon>Papilionoideae</taxon>
        <taxon>50 kb inversion clade</taxon>
        <taxon>NPAAA clade</taxon>
        <taxon>indigoferoid/millettioid clade</taxon>
        <taxon>Phaseoleae</taxon>
        <taxon>Vigna</taxon>
    </lineage>
</organism>
<gene>
    <name evidence="2" type="ORF">DEO72_LG3g3121</name>
</gene>